<feature type="non-terminal residue" evidence="3">
    <location>
        <position position="124"/>
    </location>
</feature>
<dbReference type="PANTHER" id="PTHR10424:SF73">
    <property type="entry name" value="ENDOGENOUS RETROVIRUS GROUP FC1 ENV POLYPROTEIN-RELATED"/>
    <property type="match status" value="1"/>
</dbReference>
<keyword evidence="2" id="KW-0812">Transmembrane</keyword>
<dbReference type="AlphaFoldDB" id="A0A7L0HBZ9"/>
<dbReference type="Proteomes" id="UP000541811">
    <property type="component" value="Unassembled WGS sequence"/>
</dbReference>
<keyword evidence="2" id="KW-1133">Transmembrane helix</keyword>
<dbReference type="PANTHER" id="PTHR10424">
    <property type="entry name" value="VIRAL ENVELOPE PROTEIN"/>
    <property type="match status" value="1"/>
</dbReference>
<gene>
    <name evidence="3" type="primary">Ervv2_1</name>
    <name evidence="3" type="ORF">AREINT_R15333</name>
</gene>
<name>A0A7L0HBZ9_AREIN</name>
<keyword evidence="1" id="KW-1015">Disulfide bond</keyword>
<evidence type="ECO:0000313" key="4">
    <source>
        <dbReference type="Proteomes" id="UP000541811"/>
    </source>
</evidence>
<feature type="non-terminal residue" evidence="3">
    <location>
        <position position="1"/>
    </location>
</feature>
<evidence type="ECO:0000256" key="2">
    <source>
        <dbReference type="SAM" id="Phobius"/>
    </source>
</evidence>
<proteinExistence type="predicted"/>
<protein>
    <submittedName>
        <fullName evidence="3">ERVV2 protein</fullName>
    </submittedName>
</protein>
<keyword evidence="2" id="KW-0472">Membrane</keyword>
<reference evidence="3 4" key="1">
    <citation type="submission" date="2019-09" db="EMBL/GenBank/DDBJ databases">
        <title>Bird 10,000 Genomes (B10K) Project - Family phase.</title>
        <authorList>
            <person name="Zhang G."/>
        </authorList>
    </citation>
    <scope>NUCLEOTIDE SEQUENCE [LARGE SCALE GENOMIC DNA]</scope>
    <source>
        <strain evidence="3">B10K-DU-005-73</strain>
        <tissue evidence="3">Liver</tissue>
    </source>
</reference>
<accession>A0A7L0HBZ9</accession>
<keyword evidence="4" id="KW-1185">Reference proteome</keyword>
<dbReference type="EMBL" id="VXAK01002631">
    <property type="protein sequence ID" value="NXK17075.1"/>
    <property type="molecule type" value="Genomic_DNA"/>
</dbReference>
<dbReference type="Gene3D" id="1.10.287.210">
    <property type="match status" value="1"/>
</dbReference>
<dbReference type="InterPro" id="IPR018154">
    <property type="entry name" value="TLV/ENV_coat_polyprotein"/>
</dbReference>
<sequence>KAKEGGVCLIINQSCCSYINQEKRIETDIARIWQQSKVLHQVSQDDTSLGFSDLWEKLTSWLPNFAWLKQLFVLLTTIIALGFIVCILFRCFPCCAKRVIGDYELWKKHQLRQKIESGKYFKKC</sequence>
<evidence type="ECO:0000256" key="1">
    <source>
        <dbReference type="ARBA" id="ARBA00023157"/>
    </source>
</evidence>
<dbReference type="SUPFAM" id="SSF58069">
    <property type="entry name" value="Virus ectodomain"/>
    <property type="match status" value="1"/>
</dbReference>
<organism evidence="3 4">
    <name type="scientific">Arenaria interpres</name>
    <name type="common">Ruddy turnstone</name>
    <name type="synonym">Tringa interpres</name>
    <dbReference type="NCBI Taxonomy" id="54971"/>
    <lineage>
        <taxon>Eukaryota</taxon>
        <taxon>Metazoa</taxon>
        <taxon>Chordata</taxon>
        <taxon>Craniata</taxon>
        <taxon>Vertebrata</taxon>
        <taxon>Euteleostomi</taxon>
        <taxon>Archelosauria</taxon>
        <taxon>Archosauria</taxon>
        <taxon>Dinosauria</taxon>
        <taxon>Saurischia</taxon>
        <taxon>Theropoda</taxon>
        <taxon>Coelurosauria</taxon>
        <taxon>Aves</taxon>
        <taxon>Neognathae</taxon>
        <taxon>Neoaves</taxon>
        <taxon>Charadriiformes</taxon>
        <taxon>Scolopacidae</taxon>
        <taxon>Arenaria</taxon>
    </lineage>
</organism>
<comment type="caution">
    <text evidence="3">The sequence shown here is derived from an EMBL/GenBank/DDBJ whole genome shotgun (WGS) entry which is preliminary data.</text>
</comment>
<feature type="transmembrane region" description="Helical" evidence="2">
    <location>
        <begin position="67"/>
        <end position="89"/>
    </location>
</feature>
<evidence type="ECO:0000313" key="3">
    <source>
        <dbReference type="EMBL" id="NXK17075.1"/>
    </source>
</evidence>